<dbReference type="GO" id="GO:0010181">
    <property type="term" value="F:FMN binding"/>
    <property type="evidence" value="ECO:0007669"/>
    <property type="project" value="TreeGrafter"/>
</dbReference>
<feature type="domain" description="Flavodoxin-like fold" evidence="2">
    <location>
        <begin position="1"/>
        <end position="171"/>
    </location>
</feature>
<evidence type="ECO:0000313" key="3">
    <source>
        <dbReference type="EMBL" id="RAJ08689.1"/>
    </source>
</evidence>
<dbReference type="AlphaFoldDB" id="A0A327QVS4"/>
<dbReference type="InterPro" id="IPR003680">
    <property type="entry name" value="Flavodoxin_fold"/>
</dbReference>
<evidence type="ECO:0000256" key="1">
    <source>
        <dbReference type="ARBA" id="ARBA00023002"/>
    </source>
</evidence>
<evidence type="ECO:0000313" key="4">
    <source>
        <dbReference type="Proteomes" id="UP000249547"/>
    </source>
</evidence>
<sequence>MKTLIIVVHPNLHTSAVNKRWIEVLQQHPSKYDVHMLHDKYPSEMIDVAFEQQLVEAYDTIVFQFPFYWFNSPPLLKKWLDEVLTYGWAYGSKSGYKLAGKKIALAISAGIDEHEYSTTGKYKYSMETLTTPFELTFDYVRAQYKGIFVHYGVELNPSAEWVEESVAPYLQFLDGLQEGHHSS</sequence>
<keyword evidence="1" id="KW-0560">Oxidoreductase</keyword>
<dbReference type="EMBL" id="QLLL01000002">
    <property type="protein sequence ID" value="RAJ08689.1"/>
    <property type="molecule type" value="Genomic_DNA"/>
</dbReference>
<proteinExistence type="predicted"/>
<protein>
    <submittedName>
        <fullName evidence="3">Putative NADPH-quinone reductase</fullName>
    </submittedName>
</protein>
<dbReference type="InterPro" id="IPR046980">
    <property type="entry name" value="KefG/KefF"/>
</dbReference>
<reference evidence="3 4" key="1">
    <citation type="submission" date="2018-06" db="EMBL/GenBank/DDBJ databases">
        <title>Genomic Encyclopedia of Archaeal and Bacterial Type Strains, Phase II (KMG-II): from individual species to whole genera.</title>
        <authorList>
            <person name="Goeker M."/>
        </authorList>
    </citation>
    <scope>NUCLEOTIDE SEQUENCE [LARGE SCALE GENOMIC DNA]</scope>
    <source>
        <strain evidence="3 4">DSM 23857</strain>
    </source>
</reference>
<dbReference type="PANTHER" id="PTHR47307:SF1">
    <property type="entry name" value="GLUTATHIONE-REGULATED POTASSIUM-EFFLUX SYSTEM ANCILLARY PROTEIN KEFG"/>
    <property type="match status" value="1"/>
</dbReference>
<dbReference type="SUPFAM" id="SSF52218">
    <property type="entry name" value="Flavoproteins"/>
    <property type="match status" value="1"/>
</dbReference>
<organism evidence="3 4">
    <name type="scientific">Chitinophaga skermanii</name>
    <dbReference type="NCBI Taxonomy" id="331697"/>
    <lineage>
        <taxon>Bacteria</taxon>
        <taxon>Pseudomonadati</taxon>
        <taxon>Bacteroidota</taxon>
        <taxon>Chitinophagia</taxon>
        <taxon>Chitinophagales</taxon>
        <taxon>Chitinophagaceae</taxon>
        <taxon>Chitinophaga</taxon>
    </lineage>
</organism>
<dbReference type="RefSeq" id="WP_111597058.1">
    <property type="nucleotide sequence ID" value="NZ_QLLL01000002.1"/>
</dbReference>
<dbReference type="Proteomes" id="UP000249547">
    <property type="component" value="Unassembled WGS sequence"/>
</dbReference>
<dbReference type="GO" id="GO:0009055">
    <property type="term" value="F:electron transfer activity"/>
    <property type="evidence" value="ECO:0007669"/>
    <property type="project" value="TreeGrafter"/>
</dbReference>
<dbReference type="OrthoDB" id="652200at2"/>
<accession>A0A327QVS4</accession>
<comment type="caution">
    <text evidence="3">The sequence shown here is derived from an EMBL/GenBank/DDBJ whole genome shotgun (WGS) entry which is preliminary data.</text>
</comment>
<dbReference type="Gene3D" id="3.40.50.360">
    <property type="match status" value="1"/>
</dbReference>
<dbReference type="InterPro" id="IPR029039">
    <property type="entry name" value="Flavoprotein-like_sf"/>
</dbReference>
<gene>
    <name evidence="3" type="ORF">LX64_01343</name>
</gene>
<dbReference type="PANTHER" id="PTHR47307">
    <property type="entry name" value="GLUTATHIONE-REGULATED POTASSIUM-EFFLUX SYSTEM ANCILLARY PROTEIN KEFG"/>
    <property type="match status" value="1"/>
</dbReference>
<dbReference type="GO" id="GO:0003955">
    <property type="term" value="F:NAD(P)H dehydrogenase (quinone) activity"/>
    <property type="evidence" value="ECO:0007669"/>
    <property type="project" value="TreeGrafter"/>
</dbReference>
<name>A0A327QVS4_9BACT</name>
<keyword evidence="4" id="KW-1185">Reference proteome</keyword>
<evidence type="ECO:0000259" key="2">
    <source>
        <dbReference type="Pfam" id="PF02525"/>
    </source>
</evidence>
<dbReference type="Pfam" id="PF02525">
    <property type="entry name" value="Flavodoxin_2"/>
    <property type="match status" value="1"/>
</dbReference>